<dbReference type="InterPro" id="IPR006311">
    <property type="entry name" value="TAT_signal"/>
</dbReference>
<gene>
    <name evidence="2" type="ORF">ACFO0N_16440</name>
</gene>
<sequence>MTLSRGDLPPEHREAFTDDQLAALAALLDRPEADAGTGGNESDGGGDRPERGERTDGRVDAATTLTRRGTLAGGAAVLAGGLLGSDATGRASAAGDPDAEDVGSPDEPVDVFAEEVHANRLHNGLPATATTGAAQPRGYSQYQDWSVASKTPLLSAADLSWTTRDVYWPWVLKADEVLSNPLDTYYLYFSEDHTSGGVGLATFSEPGGPVTDRGKVFDAHAGQDETPAVVWDDRAGELKMTYHSTDLGTFQSTGVATSTDGVNWTDEGLLLDAPAEYPGNSHTGYFRPFRHGERWVGYHLMGGGDYPRFAYSTSTDFQNWHTSAPLVNDVETLGGDDRRIEWNATNVVAYNGTYYWVGVVSPQTSGADGGGKEVYAAPFLSPRRIAPPTRVFGETETWESGGVYNPYWFVHESTAYVAYTTNGGLALAELDGGVY</sequence>
<organism evidence="2 3">
    <name type="scientific">Halobium salinum</name>
    <dbReference type="NCBI Taxonomy" id="1364940"/>
    <lineage>
        <taxon>Archaea</taxon>
        <taxon>Methanobacteriati</taxon>
        <taxon>Methanobacteriota</taxon>
        <taxon>Stenosarchaea group</taxon>
        <taxon>Halobacteria</taxon>
        <taxon>Halobacteriales</taxon>
        <taxon>Haloferacaceae</taxon>
        <taxon>Halobium</taxon>
    </lineage>
</organism>
<protein>
    <recommendedName>
        <fullName evidence="4">Glycosyl hydrolase family 32 N-terminal domain-containing protein</fullName>
    </recommendedName>
</protein>
<dbReference type="EMBL" id="JBHSDS010000008">
    <property type="protein sequence ID" value="MFC4359532.1"/>
    <property type="molecule type" value="Genomic_DNA"/>
</dbReference>
<evidence type="ECO:0000313" key="3">
    <source>
        <dbReference type="Proteomes" id="UP001595921"/>
    </source>
</evidence>
<dbReference type="PROSITE" id="PS51318">
    <property type="entry name" value="TAT"/>
    <property type="match status" value="1"/>
</dbReference>
<feature type="region of interest" description="Disordered" evidence="1">
    <location>
        <begin position="88"/>
        <end position="107"/>
    </location>
</feature>
<evidence type="ECO:0000313" key="2">
    <source>
        <dbReference type="EMBL" id="MFC4359532.1"/>
    </source>
</evidence>
<name>A0ABD5PFS3_9EURY</name>
<accession>A0ABD5PFS3</accession>
<evidence type="ECO:0000256" key="1">
    <source>
        <dbReference type="SAM" id="MobiDB-lite"/>
    </source>
</evidence>
<dbReference type="RefSeq" id="WP_267621663.1">
    <property type="nucleotide sequence ID" value="NZ_JAODIW010000006.1"/>
</dbReference>
<dbReference type="Proteomes" id="UP001595921">
    <property type="component" value="Unassembled WGS sequence"/>
</dbReference>
<feature type="compositionally biased region" description="Acidic residues" evidence="1">
    <location>
        <begin position="97"/>
        <end position="107"/>
    </location>
</feature>
<feature type="region of interest" description="Disordered" evidence="1">
    <location>
        <begin position="27"/>
        <end position="66"/>
    </location>
</feature>
<keyword evidence="3" id="KW-1185">Reference proteome</keyword>
<dbReference type="SUPFAM" id="SSF75005">
    <property type="entry name" value="Arabinanase/levansucrase/invertase"/>
    <property type="match status" value="1"/>
</dbReference>
<dbReference type="Gene3D" id="2.115.10.20">
    <property type="entry name" value="Glycosyl hydrolase domain, family 43"/>
    <property type="match status" value="2"/>
</dbReference>
<reference evidence="2 3" key="1">
    <citation type="journal article" date="2019" name="Int. J. Syst. Evol. Microbiol.">
        <title>The Global Catalogue of Microorganisms (GCM) 10K type strain sequencing project: providing services to taxonomists for standard genome sequencing and annotation.</title>
        <authorList>
            <consortium name="The Broad Institute Genomics Platform"/>
            <consortium name="The Broad Institute Genome Sequencing Center for Infectious Disease"/>
            <person name="Wu L."/>
            <person name="Ma J."/>
        </authorList>
    </citation>
    <scope>NUCLEOTIDE SEQUENCE [LARGE SCALE GENOMIC DNA]</scope>
    <source>
        <strain evidence="2 3">CGMCC 1.12553</strain>
    </source>
</reference>
<dbReference type="InterPro" id="IPR023296">
    <property type="entry name" value="Glyco_hydro_beta-prop_sf"/>
</dbReference>
<comment type="caution">
    <text evidence="2">The sequence shown here is derived from an EMBL/GenBank/DDBJ whole genome shotgun (WGS) entry which is preliminary data.</text>
</comment>
<dbReference type="AlphaFoldDB" id="A0ABD5PFS3"/>
<feature type="compositionally biased region" description="Basic and acidic residues" evidence="1">
    <location>
        <begin position="45"/>
        <end position="59"/>
    </location>
</feature>
<proteinExistence type="predicted"/>
<evidence type="ECO:0008006" key="4">
    <source>
        <dbReference type="Google" id="ProtNLM"/>
    </source>
</evidence>